<gene>
    <name evidence="1" type="ORF">NCTC12126_05466</name>
</gene>
<evidence type="ECO:0000313" key="2">
    <source>
        <dbReference type="Proteomes" id="UP000351155"/>
    </source>
</evidence>
<dbReference type="EC" id="3.6.1.19" evidence="1"/>
<evidence type="ECO:0000313" key="1">
    <source>
        <dbReference type="EMBL" id="VFS44174.1"/>
    </source>
</evidence>
<dbReference type="AlphaFoldDB" id="A0A484Z6U5"/>
<reference evidence="1 2" key="1">
    <citation type="submission" date="2019-03" db="EMBL/GenBank/DDBJ databases">
        <authorList>
            <consortium name="Pathogen Informatics"/>
        </authorList>
    </citation>
    <scope>NUCLEOTIDE SEQUENCE [LARGE SCALE GENOMIC DNA]</scope>
    <source>
        <strain evidence="1 2">NCTC12126</strain>
    </source>
</reference>
<proteinExistence type="predicted"/>
<sequence>MTQIDRLLGIMKRLRDPENRLPVGQRADIRDHRPVHA</sequence>
<dbReference type="GO" id="GO:0016787">
    <property type="term" value="F:hydrolase activity"/>
    <property type="evidence" value="ECO:0007669"/>
    <property type="project" value="UniProtKB-KW"/>
</dbReference>
<dbReference type="EMBL" id="CAADIW010000072">
    <property type="protein sequence ID" value="VFS44174.1"/>
    <property type="molecule type" value="Genomic_DNA"/>
</dbReference>
<organism evidence="1 2">
    <name type="scientific">Enterobacter cancerogenus</name>
    <dbReference type="NCBI Taxonomy" id="69218"/>
    <lineage>
        <taxon>Bacteria</taxon>
        <taxon>Pseudomonadati</taxon>
        <taxon>Pseudomonadota</taxon>
        <taxon>Gammaproteobacteria</taxon>
        <taxon>Enterobacterales</taxon>
        <taxon>Enterobacteriaceae</taxon>
        <taxon>Enterobacter</taxon>
        <taxon>Enterobacter cloacae complex</taxon>
    </lineage>
</organism>
<keyword evidence="1" id="KW-0378">Hydrolase</keyword>
<protein>
    <submittedName>
        <fullName evidence="1">MazG family protein</fullName>
        <ecNumber evidence="1">3.6.1.19</ecNumber>
    </submittedName>
</protein>
<dbReference type="Proteomes" id="UP000351155">
    <property type="component" value="Unassembled WGS sequence"/>
</dbReference>
<accession>A0A484Z6U5</accession>
<name>A0A484Z6U5_9ENTR</name>